<dbReference type="EMBL" id="JAUSYA010000001">
    <property type="protein sequence ID" value="MDQ0686262.1"/>
    <property type="molecule type" value="Genomic_DNA"/>
</dbReference>
<organism evidence="2 3">
    <name type="scientific">Streptomyces achromogenes</name>
    <dbReference type="NCBI Taxonomy" id="67255"/>
    <lineage>
        <taxon>Bacteria</taxon>
        <taxon>Bacillati</taxon>
        <taxon>Actinomycetota</taxon>
        <taxon>Actinomycetes</taxon>
        <taxon>Kitasatosporales</taxon>
        <taxon>Streptomycetaceae</taxon>
        <taxon>Streptomyces</taxon>
    </lineage>
</organism>
<evidence type="ECO:0000256" key="1">
    <source>
        <dbReference type="SAM" id="MobiDB-lite"/>
    </source>
</evidence>
<evidence type="ECO:0000313" key="2">
    <source>
        <dbReference type="EMBL" id="MDQ0686262.1"/>
    </source>
</evidence>
<evidence type="ECO:0000313" key="3">
    <source>
        <dbReference type="Proteomes" id="UP001243364"/>
    </source>
</evidence>
<feature type="compositionally biased region" description="Pro residues" evidence="1">
    <location>
        <begin position="86"/>
        <end position="96"/>
    </location>
</feature>
<reference evidence="2 3" key="1">
    <citation type="submission" date="2023-07" db="EMBL/GenBank/DDBJ databases">
        <title>Comparative genomics of wheat-associated soil bacteria to identify genetic determinants of phenazine resistance.</title>
        <authorList>
            <person name="Mouncey N."/>
        </authorList>
    </citation>
    <scope>NUCLEOTIDE SEQUENCE [LARGE SCALE GENOMIC DNA]</scope>
    <source>
        <strain evidence="2 3">W4I19-2</strain>
    </source>
</reference>
<evidence type="ECO:0008006" key="4">
    <source>
        <dbReference type="Google" id="ProtNLM"/>
    </source>
</evidence>
<gene>
    <name evidence="2" type="ORF">QFZ56_005225</name>
</gene>
<feature type="region of interest" description="Disordered" evidence="1">
    <location>
        <begin position="8"/>
        <end position="28"/>
    </location>
</feature>
<feature type="region of interest" description="Disordered" evidence="1">
    <location>
        <begin position="81"/>
        <end position="116"/>
    </location>
</feature>
<feature type="compositionally biased region" description="Low complexity" evidence="1">
    <location>
        <begin position="15"/>
        <end position="28"/>
    </location>
</feature>
<accession>A0ABU0Q6K4</accession>
<name>A0ABU0Q6K4_STRAH</name>
<protein>
    <recommendedName>
        <fullName evidence="4">Lipoprotein</fullName>
    </recommendedName>
</protein>
<dbReference type="Proteomes" id="UP001243364">
    <property type="component" value="Unassembled WGS sequence"/>
</dbReference>
<sequence>MVAVTCFQTRGMRNRTSAPTGTTAPSPRRLWPALACAALAALALTACGSEKPDADRSPGSRADSAGSQQDVAFTEMLQQVAQQCPPSAPPQAPPSGPAQTSPSGETPPVGAVEPIAPTAGPEVELNARDWCASNLHEERITQALWNLADPTPAKVRKILNDLGYIDERIHDLKQSGTATRFFLDLRDQGGRLCLDGSAAGEQTVVDKCVAPATGPFTPGERTA</sequence>
<comment type="caution">
    <text evidence="2">The sequence shown here is derived from an EMBL/GenBank/DDBJ whole genome shotgun (WGS) entry which is preliminary data.</text>
</comment>
<keyword evidence="3" id="KW-1185">Reference proteome</keyword>
<proteinExistence type="predicted"/>